<dbReference type="InterPro" id="IPR003598">
    <property type="entry name" value="Ig_sub2"/>
</dbReference>
<feature type="domain" description="Ig-like" evidence="5">
    <location>
        <begin position="1"/>
        <end position="62"/>
    </location>
</feature>
<keyword evidence="1" id="KW-0732">Signal</keyword>
<dbReference type="SMART" id="SM00408">
    <property type="entry name" value="IGc2"/>
    <property type="match status" value="1"/>
</dbReference>
<dbReference type="PANTHER" id="PTHR12231">
    <property type="entry name" value="CTX-RELATED TYPE I TRANSMEMBRANE PROTEIN"/>
    <property type="match status" value="1"/>
</dbReference>
<keyword evidence="3" id="KW-1015">Disulfide bond</keyword>
<dbReference type="InterPro" id="IPR013783">
    <property type="entry name" value="Ig-like_fold"/>
</dbReference>
<evidence type="ECO:0000256" key="4">
    <source>
        <dbReference type="ARBA" id="ARBA00023319"/>
    </source>
</evidence>
<evidence type="ECO:0000313" key="6">
    <source>
        <dbReference type="EMBL" id="CAI9535188.1"/>
    </source>
</evidence>
<keyword evidence="4" id="KW-0393">Immunoglobulin domain</keyword>
<feature type="domain" description="Ig-like" evidence="5">
    <location>
        <begin position="73"/>
        <end position="154"/>
    </location>
</feature>
<dbReference type="Gene3D" id="2.60.40.10">
    <property type="entry name" value="Immunoglobulins"/>
    <property type="match status" value="1"/>
</dbReference>
<gene>
    <name evidence="6" type="ORF">SPARVUS_LOCUS806565</name>
</gene>
<evidence type="ECO:0000259" key="5">
    <source>
        <dbReference type="PROSITE" id="PS50835"/>
    </source>
</evidence>
<feature type="non-terminal residue" evidence="6">
    <location>
        <position position="1"/>
    </location>
</feature>
<dbReference type="InterPro" id="IPR007110">
    <property type="entry name" value="Ig-like_dom"/>
</dbReference>
<dbReference type="Proteomes" id="UP001162483">
    <property type="component" value="Unassembled WGS sequence"/>
</dbReference>
<dbReference type="InterPro" id="IPR036179">
    <property type="entry name" value="Ig-like_dom_sf"/>
</dbReference>
<dbReference type="PROSITE" id="PS50835">
    <property type="entry name" value="IG_LIKE"/>
    <property type="match status" value="2"/>
</dbReference>
<organism evidence="6 7">
    <name type="scientific">Staurois parvus</name>
    <dbReference type="NCBI Taxonomy" id="386267"/>
    <lineage>
        <taxon>Eukaryota</taxon>
        <taxon>Metazoa</taxon>
        <taxon>Chordata</taxon>
        <taxon>Craniata</taxon>
        <taxon>Vertebrata</taxon>
        <taxon>Euteleostomi</taxon>
        <taxon>Amphibia</taxon>
        <taxon>Batrachia</taxon>
        <taxon>Anura</taxon>
        <taxon>Neobatrachia</taxon>
        <taxon>Ranoidea</taxon>
        <taxon>Ranidae</taxon>
        <taxon>Staurois</taxon>
    </lineage>
</organism>
<sequence>ARANPPLLFINWTKDGLPLELDKFPGWYLEEDGSIVVATGNDDALGTYTCTPYNSYGSMGVSLPTAVILKDPPSFIIIPKDEYFQDVGRELIISCAADGDPPPEISWVKLGMPSKSGAQMDVNGSLIFRPLTKEEHGMWECAAANNVAKISTLTSVFVLGTSPHAVSNVSAQSLVNAINITWTPGFDG</sequence>
<dbReference type="EMBL" id="CATNWA010000245">
    <property type="protein sequence ID" value="CAI9535188.1"/>
    <property type="molecule type" value="Genomic_DNA"/>
</dbReference>
<name>A0ABN9AH38_9NEOB</name>
<evidence type="ECO:0000256" key="1">
    <source>
        <dbReference type="ARBA" id="ARBA00022729"/>
    </source>
</evidence>
<dbReference type="PANTHER" id="PTHR12231:SF244">
    <property type="entry name" value="PROTEIN TURTLE HOMOLOG A"/>
    <property type="match status" value="1"/>
</dbReference>
<evidence type="ECO:0000256" key="3">
    <source>
        <dbReference type="ARBA" id="ARBA00023157"/>
    </source>
</evidence>
<protein>
    <recommendedName>
        <fullName evidence="5">Ig-like domain-containing protein</fullName>
    </recommendedName>
</protein>
<evidence type="ECO:0000313" key="7">
    <source>
        <dbReference type="Proteomes" id="UP001162483"/>
    </source>
</evidence>
<comment type="caution">
    <text evidence="6">The sequence shown here is derived from an EMBL/GenBank/DDBJ whole genome shotgun (WGS) entry which is preliminary data.</text>
</comment>
<dbReference type="SUPFAM" id="SSF48726">
    <property type="entry name" value="Immunoglobulin"/>
    <property type="match status" value="2"/>
</dbReference>
<evidence type="ECO:0000256" key="2">
    <source>
        <dbReference type="ARBA" id="ARBA00022737"/>
    </source>
</evidence>
<keyword evidence="2" id="KW-0677">Repeat</keyword>
<reference evidence="6" key="1">
    <citation type="submission" date="2023-05" db="EMBL/GenBank/DDBJ databases">
        <authorList>
            <person name="Stuckert A."/>
        </authorList>
    </citation>
    <scope>NUCLEOTIDE SEQUENCE</scope>
</reference>
<accession>A0ABN9AH38</accession>
<dbReference type="InterPro" id="IPR051170">
    <property type="entry name" value="Neural/epithelial_adhesion"/>
</dbReference>
<proteinExistence type="predicted"/>
<dbReference type="Pfam" id="PF13927">
    <property type="entry name" value="Ig_3"/>
    <property type="match status" value="1"/>
</dbReference>
<feature type="non-terminal residue" evidence="6">
    <location>
        <position position="188"/>
    </location>
</feature>
<keyword evidence="7" id="KW-1185">Reference proteome</keyword>